<evidence type="ECO:0000256" key="1">
    <source>
        <dbReference type="SAM" id="MobiDB-lite"/>
    </source>
</evidence>
<organism evidence="2 3">
    <name type="scientific">Dryococelus australis</name>
    <dbReference type="NCBI Taxonomy" id="614101"/>
    <lineage>
        <taxon>Eukaryota</taxon>
        <taxon>Metazoa</taxon>
        <taxon>Ecdysozoa</taxon>
        <taxon>Arthropoda</taxon>
        <taxon>Hexapoda</taxon>
        <taxon>Insecta</taxon>
        <taxon>Pterygota</taxon>
        <taxon>Neoptera</taxon>
        <taxon>Polyneoptera</taxon>
        <taxon>Phasmatodea</taxon>
        <taxon>Verophasmatodea</taxon>
        <taxon>Anareolatae</taxon>
        <taxon>Phasmatidae</taxon>
        <taxon>Eurycanthinae</taxon>
        <taxon>Dryococelus</taxon>
    </lineage>
</organism>
<comment type="caution">
    <text evidence="2">The sequence shown here is derived from an EMBL/GenBank/DDBJ whole genome shotgun (WGS) entry which is preliminary data.</text>
</comment>
<feature type="region of interest" description="Disordered" evidence="1">
    <location>
        <begin position="360"/>
        <end position="387"/>
    </location>
</feature>
<reference evidence="2 3" key="1">
    <citation type="submission" date="2023-02" db="EMBL/GenBank/DDBJ databases">
        <title>LHISI_Scaffold_Assembly.</title>
        <authorList>
            <person name="Stuart O.P."/>
            <person name="Cleave R."/>
            <person name="Magrath M.J.L."/>
            <person name="Mikheyev A.S."/>
        </authorList>
    </citation>
    <scope>NUCLEOTIDE SEQUENCE [LARGE SCALE GENOMIC DNA]</scope>
    <source>
        <strain evidence="2">Daus_M_001</strain>
        <tissue evidence="2">Leg muscle</tissue>
    </source>
</reference>
<proteinExistence type="predicted"/>
<accession>A0ABQ9HZC9</accession>
<gene>
    <name evidence="2" type="ORF">PR048_009242</name>
</gene>
<keyword evidence="3" id="KW-1185">Reference proteome</keyword>
<evidence type="ECO:0000313" key="2">
    <source>
        <dbReference type="EMBL" id="KAJ8889741.1"/>
    </source>
</evidence>
<dbReference type="Proteomes" id="UP001159363">
    <property type="component" value="Chromosome 3"/>
</dbReference>
<protein>
    <submittedName>
        <fullName evidence="2">Uncharacterized protein</fullName>
    </submittedName>
</protein>
<name>A0ABQ9HZC9_9NEOP</name>
<dbReference type="EMBL" id="JARBHB010000003">
    <property type="protein sequence ID" value="KAJ8889741.1"/>
    <property type="molecule type" value="Genomic_DNA"/>
</dbReference>
<feature type="compositionally biased region" description="Basic and acidic residues" evidence="1">
    <location>
        <begin position="360"/>
        <end position="373"/>
    </location>
</feature>
<evidence type="ECO:0000313" key="3">
    <source>
        <dbReference type="Proteomes" id="UP001159363"/>
    </source>
</evidence>
<sequence length="761" mass="87371">MRRSPRARYGRTCVYTQHDVLWAWAECTRHGEFGEGGGGWCTPSSAQYTTSGRLYLKWWNHWKVGSRSKRGSGRSRTQHRVPSLKVISKDRKEQLYEGVVVVVHEQSGRRKISEQTSTQLLTQGYNENSLSDSFVCRSKSKYSTSLPTLEHRPPVPCISMDDQSEELSSGPEKCFVSVSGNLTYTKQSAVYKIVYQLMNERIKVNIKLAILSAPATHIRQQFLLRHSGRCSLGDPNQVFCPTESAHFLFTHSAWRRRPHFKAPCQPQAKYELCTPISIVVYYTLYPDNKLVITSQRGFLLLELPKQMTFSTGIAWLGEQHNTSDPSVVARSTDIVRTCKAVQMVDRQHRQVKGMTQNTIREKEERQRGRDTHVRLQGRRPAESHTLSTTNNVRICKATPSGRLTVRVSRRYLQVEGMVHNTGQERHQGGRPVECMSLYENNSVIQYIVPELYTHMKQQTFEPLVMHERRHRYTLDREHCTGIGKSKSRSHLILVNIMEAQITMTVLPFYMWYTLPTEKAIRHLQVLAYVKIKSLAALEKDTKPAYLLKEFLLTYAQHEIKSAYKHQPVYLQQDKENLGCLPCLEYFQGSGTITDTSHHRSWCKMQRERAAAAGKKKKKKKKRHLQHQKMNELINCNKMCKGNVCHSSGSECKYCGKTFANSTDAKSLEDSNCPFATVYKTYPCGNCCASTARVHDHHLLGSQRSSIIYATPVRRTPTTFSLPMMLARSTHVDTHDRKTTYTMQIHEVSIQPPMRTAARWFQ</sequence>